<keyword evidence="11 12" id="KW-0472">Membrane</keyword>
<comment type="subcellular location">
    <subcellularLocation>
        <location evidence="1">Cell membrane</location>
        <topology evidence="1">Multi-pass membrane protein</topology>
    </subcellularLocation>
</comment>
<dbReference type="PANTHER" id="PTHR43141">
    <property type="entry name" value="CYTOCHROME BD2 SUBUNIT II"/>
    <property type="match status" value="1"/>
</dbReference>
<feature type="transmembrane region" description="Helical" evidence="12">
    <location>
        <begin position="115"/>
        <end position="135"/>
    </location>
</feature>
<gene>
    <name evidence="13" type="primary">cydB</name>
    <name evidence="13" type="ORF">ACFPJ4_07760</name>
</gene>
<feature type="transmembrane region" description="Helical" evidence="12">
    <location>
        <begin position="198"/>
        <end position="217"/>
    </location>
</feature>
<dbReference type="EMBL" id="JBHSMG010000002">
    <property type="protein sequence ID" value="MFC5502131.1"/>
    <property type="molecule type" value="Genomic_DNA"/>
</dbReference>
<evidence type="ECO:0000313" key="14">
    <source>
        <dbReference type="Proteomes" id="UP001596039"/>
    </source>
</evidence>
<keyword evidence="14" id="KW-1185">Reference proteome</keyword>
<dbReference type="Pfam" id="PF02322">
    <property type="entry name" value="Cyt_bd_oxida_II"/>
    <property type="match status" value="1"/>
</dbReference>
<dbReference type="NCBIfam" id="TIGR00203">
    <property type="entry name" value="cydB"/>
    <property type="match status" value="1"/>
</dbReference>
<evidence type="ECO:0000256" key="6">
    <source>
        <dbReference type="ARBA" id="ARBA00022692"/>
    </source>
</evidence>
<sequence>MTTLQIVWFIAIAILWIGYLLLEGFDLGVGMHMLVRARSENDRRVMLNSIGPVWDGNEVWLLTAGAATFAAFPLWYASLFSTLYLPLVLVLLGLIFRAVAIEYRGKGKTVRWTRAWDWAIGLGSFLSAFGLGAGLALTTTGLPIDANGDRVGGPFIWITPVAVLGGLAVVGFCLVHGANFLALKTDGPVRERAGRDTVRFAPIALLPIVGWVLLVQFQSGDLASWVLVVLAVIAVVFGWIAARGRREGWAFLGFGAFLVFGAGSIFEAVFPVVLPSTINHAYDLTVSNAASGDYTLGVMSIVTACALPVVLAYQAWSYWVFRRRIAPHHVPEQHDVVAAVRS</sequence>
<keyword evidence="7" id="KW-0479">Metal-binding</keyword>
<organism evidence="13 14">
    <name type="scientific">Lysinimonas soli</name>
    <dbReference type="NCBI Taxonomy" id="1074233"/>
    <lineage>
        <taxon>Bacteria</taxon>
        <taxon>Bacillati</taxon>
        <taxon>Actinomycetota</taxon>
        <taxon>Actinomycetes</taxon>
        <taxon>Micrococcales</taxon>
        <taxon>Microbacteriaceae</taxon>
        <taxon>Lysinimonas</taxon>
    </lineage>
</organism>
<evidence type="ECO:0000313" key="13">
    <source>
        <dbReference type="EMBL" id="MFC5502131.1"/>
    </source>
</evidence>
<evidence type="ECO:0000256" key="9">
    <source>
        <dbReference type="ARBA" id="ARBA00022989"/>
    </source>
</evidence>
<comment type="caution">
    <text evidence="13">The sequence shown here is derived from an EMBL/GenBank/DDBJ whole genome shotgun (WGS) entry which is preliminary data.</text>
</comment>
<keyword evidence="9 12" id="KW-1133">Transmembrane helix</keyword>
<evidence type="ECO:0000256" key="12">
    <source>
        <dbReference type="SAM" id="Phobius"/>
    </source>
</evidence>
<evidence type="ECO:0000256" key="3">
    <source>
        <dbReference type="ARBA" id="ARBA00022448"/>
    </source>
</evidence>
<evidence type="ECO:0000256" key="8">
    <source>
        <dbReference type="ARBA" id="ARBA00022982"/>
    </source>
</evidence>
<evidence type="ECO:0000256" key="2">
    <source>
        <dbReference type="ARBA" id="ARBA00007543"/>
    </source>
</evidence>
<feature type="transmembrane region" description="Helical" evidence="12">
    <location>
        <begin position="6"/>
        <end position="35"/>
    </location>
</feature>
<evidence type="ECO:0000256" key="1">
    <source>
        <dbReference type="ARBA" id="ARBA00004651"/>
    </source>
</evidence>
<evidence type="ECO:0000256" key="7">
    <source>
        <dbReference type="ARBA" id="ARBA00022723"/>
    </source>
</evidence>
<keyword evidence="3" id="KW-0813">Transport</keyword>
<accession>A0ABW0NNX0</accession>
<proteinExistence type="inferred from homology"/>
<keyword evidence="10" id="KW-0408">Iron</keyword>
<dbReference type="Proteomes" id="UP001596039">
    <property type="component" value="Unassembled WGS sequence"/>
</dbReference>
<dbReference type="InterPro" id="IPR003317">
    <property type="entry name" value="Cyt-d_oxidase_su2"/>
</dbReference>
<dbReference type="RefSeq" id="WP_386739833.1">
    <property type="nucleotide sequence ID" value="NZ_JBHSMG010000002.1"/>
</dbReference>
<keyword evidence="6 12" id="KW-0812">Transmembrane</keyword>
<feature type="transmembrane region" description="Helical" evidence="12">
    <location>
        <begin position="294"/>
        <end position="316"/>
    </location>
</feature>
<evidence type="ECO:0000256" key="10">
    <source>
        <dbReference type="ARBA" id="ARBA00023004"/>
    </source>
</evidence>
<keyword evidence="8" id="KW-0249">Electron transport</keyword>
<comment type="similarity">
    <text evidence="2">Belongs to the cytochrome ubiquinol oxidase subunit 2 family.</text>
</comment>
<protein>
    <submittedName>
        <fullName evidence="13">Cytochrome d ubiquinol oxidase subunit II</fullName>
    </submittedName>
</protein>
<name>A0ABW0NNX0_9MICO</name>
<keyword evidence="5" id="KW-0349">Heme</keyword>
<evidence type="ECO:0000256" key="11">
    <source>
        <dbReference type="ARBA" id="ARBA00023136"/>
    </source>
</evidence>
<evidence type="ECO:0000256" key="4">
    <source>
        <dbReference type="ARBA" id="ARBA00022475"/>
    </source>
</evidence>
<keyword evidence="4" id="KW-1003">Cell membrane</keyword>
<reference evidence="14" key="1">
    <citation type="journal article" date="2019" name="Int. J. Syst. Evol. Microbiol.">
        <title>The Global Catalogue of Microorganisms (GCM) 10K type strain sequencing project: providing services to taxonomists for standard genome sequencing and annotation.</title>
        <authorList>
            <consortium name="The Broad Institute Genomics Platform"/>
            <consortium name="The Broad Institute Genome Sequencing Center for Infectious Disease"/>
            <person name="Wu L."/>
            <person name="Ma J."/>
        </authorList>
    </citation>
    <scope>NUCLEOTIDE SEQUENCE [LARGE SCALE GENOMIC DNA]</scope>
    <source>
        <strain evidence="14">CGMCC 4.6997</strain>
    </source>
</reference>
<feature type="transmembrane region" description="Helical" evidence="12">
    <location>
        <begin position="155"/>
        <end position="177"/>
    </location>
</feature>
<feature type="transmembrane region" description="Helical" evidence="12">
    <location>
        <begin position="223"/>
        <end position="242"/>
    </location>
</feature>
<evidence type="ECO:0000256" key="5">
    <source>
        <dbReference type="ARBA" id="ARBA00022617"/>
    </source>
</evidence>
<feature type="transmembrane region" description="Helical" evidence="12">
    <location>
        <begin position="249"/>
        <end position="274"/>
    </location>
</feature>
<dbReference type="PIRSF" id="PIRSF000267">
    <property type="entry name" value="Cyt_oxidse_sub2"/>
    <property type="match status" value="1"/>
</dbReference>
<feature type="transmembrane region" description="Helical" evidence="12">
    <location>
        <begin position="83"/>
        <end position="103"/>
    </location>
</feature>
<dbReference type="PANTHER" id="PTHR43141:SF5">
    <property type="entry name" value="CYTOCHROME BD-I UBIQUINOL OXIDASE SUBUNIT 2"/>
    <property type="match status" value="1"/>
</dbReference>